<evidence type="ECO:0000313" key="2">
    <source>
        <dbReference type="EnsemblPlants" id="TuG1812G0500001942.01.T01.cds401050"/>
    </source>
</evidence>
<dbReference type="Gramene" id="TuG1812G0500001942.01.T01">
    <property type="protein sequence ID" value="TuG1812G0500001942.01.T01.cds401050"/>
    <property type="gene ID" value="TuG1812G0500001942.01"/>
</dbReference>
<keyword evidence="3" id="KW-1185">Reference proteome</keyword>
<name>A0A8R7QEJ8_TRIUA</name>
<dbReference type="PANTHER" id="PTHR21529:SF4">
    <property type="entry name" value="TPR AND ANKYRIN REPEAT-CONTAINING PROTEIN 1"/>
    <property type="match status" value="1"/>
</dbReference>
<protein>
    <recommendedName>
        <fullName evidence="1">DNA2/NAM7 helicase-like C-terminal domain-containing protein</fullName>
    </recommendedName>
</protein>
<organism evidence="2 3">
    <name type="scientific">Triticum urartu</name>
    <name type="common">Red wild einkorn</name>
    <name type="synonym">Crithodium urartu</name>
    <dbReference type="NCBI Taxonomy" id="4572"/>
    <lineage>
        <taxon>Eukaryota</taxon>
        <taxon>Viridiplantae</taxon>
        <taxon>Streptophyta</taxon>
        <taxon>Embryophyta</taxon>
        <taxon>Tracheophyta</taxon>
        <taxon>Spermatophyta</taxon>
        <taxon>Magnoliopsida</taxon>
        <taxon>Liliopsida</taxon>
        <taxon>Poales</taxon>
        <taxon>Poaceae</taxon>
        <taxon>BOP clade</taxon>
        <taxon>Pooideae</taxon>
        <taxon>Triticodae</taxon>
        <taxon>Triticeae</taxon>
        <taxon>Triticinae</taxon>
        <taxon>Triticum</taxon>
    </lineage>
</organism>
<dbReference type="Proteomes" id="UP000015106">
    <property type="component" value="Chromosome 5"/>
</dbReference>
<accession>A0A8R7QEJ8</accession>
<dbReference type="InterPro" id="IPR041679">
    <property type="entry name" value="DNA2/NAM7-like_C"/>
</dbReference>
<evidence type="ECO:0000259" key="1">
    <source>
        <dbReference type="Pfam" id="PF13087"/>
    </source>
</evidence>
<feature type="domain" description="DNA2/NAM7 helicase-like C-terminal" evidence="1">
    <location>
        <begin position="4"/>
        <end position="58"/>
    </location>
</feature>
<dbReference type="PANTHER" id="PTHR21529">
    <property type="entry name" value="MAMMARY TURMOR VIRUS RECEPTOR HOMOLOG 1, 2 MTVR1, 2"/>
    <property type="match status" value="1"/>
</dbReference>
<proteinExistence type="predicted"/>
<dbReference type="AlphaFoldDB" id="A0A8R7QEJ8"/>
<dbReference type="InterPro" id="IPR039904">
    <property type="entry name" value="TRANK1"/>
</dbReference>
<dbReference type="Pfam" id="PF13087">
    <property type="entry name" value="AAA_12"/>
    <property type="match status" value="1"/>
</dbReference>
<evidence type="ECO:0000313" key="3">
    <source>
        <dbReference type="Proteomes" id="UP000015106"/>
    </source>
</evidence>
<sequence>MSYTKHLLEVQYRMPTCINKFLNANFYGNQILDGPSVKQEDYTKNYFSRRIYGAYSFIGNDTEMVDNLGQSLKIWSRLL</sequence>
<reference evidence="2" key="3">
    <citation type="submission" date="2022-06" db="UniProtKB">
        <authorList>
            <consortium name="EnsemblPlants"/>
        </authorList>
    </citation>
    <scope>IDENTIFICATION</scope>
</reference>
<reference evidence="2" key="2">
    <citation type="submission" date="2018-03" db="EMBL/GenBank/DDBJ databases">
        <title>The Triticum urartu genome reveals the dynamic nature of wheat genome evolution.</title>
        <authorList>
            <person name="Ling H."/>
            <person name="Ma B."/>
            <person name="Shi X."/>
            <person name="Liu H."/>
            <person name="Dong L."/>
            <person name="Sun H."/>
            <person name="Cao Y."/>
            <person name="Gao Q."/>
            <person name="Zheng S."/>
            <person name="Li Y."/>
            <person name="Yu Y."/>
            <person name="Du H."/>
            <person name="Qi M."/>
            <person name="Li Y."/>
            <person name="Yu H."/>
            <person name="Cui Y."/>
            <person name="Wang N."/>
            <person name="Chen C."/>
            <person name="Wu H."/>
            <person name="Zhao Y."/>
            <person name="Zhang J."/>
            <person name="Li Y."/>
            <person name="Zhou W."/>
            <person name="Zhang B."/>
            <person name="Hu W."/>
            <person name="Eijk M."/>
            <person name="Tang J."/>
            <person name="Witsenboer H."/>
            <person name="Zhao S."/>
            <person name="Li Z."/>
            <person name="Zhang A."/>
            <person name="Wang D."/>
            <person name="Liang C."/>
        </authorList>
    </citation>
    <scope>NUCLEOTIDE SEQUENCE [LARGE SCALE GENOMIC DNA]</scope>
    <source>
        <strain evidence="2">cv. G1812</strain>
    </source>
</reference>
<dbReference type="EnsemblPlants" id="TuG1812G0500001942.01.T01">
    <property type="protein sequence ID" value="TuG1812G0500001942.01.T01.cds401050"/>
    <property type="gene ID" value="TuG1812G0500001942.01"/>
</dbReference>
<reference evidence="3" key="1">
    <citation type="journal article" date="2013" name="Nature">
        <title>Draft genome of the wheat A-genome progenitor Triticum urartu.</title>
        <authorList>
            <person name="Ling H.Q."/>
            <person name="Zhao S."/>
            <person name="Liu D."/>
            <person name="Wang J."/>
            <person name="Sun H."/>
            <person name="Zhang C."/>
            <person name="Fan H."/>
            <person name="Li D."/>
            <person name="Dong L."/>
            <person name="Tao Y."/>
            <person name="Gao C."/>
            <person name="Wu H."/>
            <person name="Li Y."/>
            <person name="Cui Y."/>
            <person name="Guo X."/>
            <person name="Zheng S."/>
            <person name="Wang B."/>
            <person name="Yu K."/>
            <person name="Liang Q."/>
            <person name="Yang W."/>
            <person name="Lou X."/>
            <person name="Chen J."/>
            <person name="Feng M."/>
            <person name="Jian J."/>
            <person name="Zhang X."/>
            <person name="Luo G."/>
            <person name="Jiang Y."/>
            <person name="Liu J."/>
            <person name="Wang Z."/>
            <person name="Sha Y."/>
            <person name="Zhang B."/>
            <person name="Wu H."/>
            <person name="Tang D."/>
            <person name="Shen Q."/>
            <person name="Xue P."/>
            <person name="Zou S."/>
            <person name="Wang X."/>
            <person name="Liu X."/>
            <person name="Wang F."/>
            <person name="Yang Y."/>
            <person name="An X."/>
            <person name="Dong Z."/>
            <person name="Zhang K."/>
            <person name="Zhang X."/>
            <person name="Luo M.C."/>
            <person name="Dvorak J."/>
            <person name="Tong Y."/>
            <person name="Wang J."/>
            <person name="Yang H."/>
            <person name="Li Z."/>
            <person name="Wang D."/>
            <person name="Zhang A."/>
            <person name="Wang J."/>
        </authorList>
    </citation>
    <scope>NUCLEOTIDE SEQUENCE</scope>
    <source>
        <strain evidence="3">cv. G1812</strain>
    </source>
</reference>